<gene>
    <name evidence="1" type="ORF">PCOR1329_LOCUS39296</name>
</gene>
<accession>A0ABN9TI02</accession>
<sequence>MNVVRATDRPANRLAAPSMEHPDYISRAGQAPTMLSSGKLTLEALVSPNSVAGRAEMRSCSDWSSTSLVCCLRLDSPYDLVPSPLLFRDAATSYVQEPAARARTWSC</sequence>
<keyword evidence="2" id="KW-1185">Reference proteome</keyword>
<proteinExistence type="predicted"/>
<protein>
    <submittedName>
        <fullName evidence="1">Uncharacterized protein</fullName>
    </submittedName>
</protein>
<reference evidence="1" key="1">
    <citation type="submission" date="2023-10" db="EMBL/GenBank/DDBJ databases">
        <authorList>
            <person name="Chen Y."/>
            <person name="Shah S."/>
            <person name="Dougan E. K."/>
            <person name="Thang M."/>
            <person name="Chan C."/>
        </authorList>
    </citation>
    <scope>NUCLEOTIDE SEQUENCE [LARGE SCALE GENOMIC DNA]</scope>
</reference>
<organism evidence="1 2">
    <name type="scientific">Prorocentrum cordatum</name>
    <dbReference type="NCBI Taxonomy" id="2364126"/>
    <lineage>
        <taxon>Eukaryota</taxon>
        <taxon>Sar</taxon>
        <taxon>Alveolata</taxon>
        <taxon>Dinophyceae</taxon>
        <taxon>Prorocentrales</taxon>
        <taxon>Prorocentraceae</taxon>
        <taxon>Prorocentrum</taxon>
    </lineage>
</organism>
<dbReference type="Proteomes" id="UP001189429">
    <property type="component" value="Unassembled WGS sequence"/>
</dbReference>
<name>A0ABN9TI02_9DINO</name>
<dbReference type="EMBL" id="CAUYUJ010014745">
    <property type="protein sequence ID" value="CAK0845525.1"/>
    <property type="molecule type" value="Genomic_DNA"/>
</dbReference>
<evidence type="ECO:0000313" key="1">
    <source>
        <dbReference type="EMBL" id="CAK0845525.1"/>
    </source>
</evidence>
<evidence type="ECO:0000313" key="2">
    <source>
        <dbReference type="Proteomes" id="UP001189429"/>
    </source>
</evidence>
<comment type="caution">
    <text evidence="1">The sequence shown here is derived from an EMBL/GenBank/DDBJ whole genome shotgun (WGS) entry which is preliminary data.</text>
</comment>